<dbReference type="Pfam" id="PF11958">
    <property type="entry name" value="DUF3472"/>
    <property type="match status" value="1"/>
</dbReference>
<accession>A0ABV2HIE1</accession>
<proteinExistence type="predicted"/>
<reference evidence="1 2" key="1">
    <citation type="submission" date="2024-06" db="EMBL/GenBank/DDBJ databases">
        <title>Genomic Encyclopedia of Type Strains, Phase IV (KMG-IV): sequencing the most valuable type-strain genomes for metagenomic binning, comparative biology and taxonomic classification.</title>
        <authorList>
            <person name="Goeker M."/>
        </authorList>
    </citation>
    <scope>NUCLEOTIDE SEQUENCE [LARGE SCALE GENOMIC DNA]</scope>
    <source>
        <strain evidence="1 2">DSM 23649</strain>
    </source>
</reference>
<dbReference type="Proteomes" id="UP001549086">
    <property type="component" value="Unassembled WGS sequence"/>
</dbReference>
<evidence type="ECO:0000313" key="1">
    <source>
        <dbReference type="EMBL" id="MET3590325.1"/>
    </source>
</evidence>
<name>A0ABV2HIE1_9HYPH</name>
<dbReference type="RefSeq" id="WP_354190578.1">
    <property type="nucleotide sequence ID" value="NZ_JBEPLI010000021.1"/>
</dbReference>
<evidence type="ECO:0000313" key="2">
    <source>
        <dbReference type="Proteomes" id="UP001549086"/>
    </source>
</evidence>
<keyword evidence="2" id="KW-1185">Reference proteome</keyword>
<dbReference type="EMBL" id="JBEPLI010000021">
    <property type="protein sequence ID" value="MET3590325.1"/>
    <property type="molecule type" value="Genomic_DNA"/>
</dbReference>
<sequence>MMVLIPSIFGRNQFQFENGKSGAIAFFNRGRHTLHFSIWNATGWKSDKCQHFTHKGSGVRCEIEFPWKIGRRYQIDVSKNENLITGTITDLISGKKNNGWRH</sequence>
<organism evidence="1 2">
    <name type="scientific">Bartonella silvatica</name>
    <dbReference type="NCBI Taxonomy" id="357760"/>
    <lineage>
        <taxon>Bacteria</taxon>
        <taxon>Pseudomonadati</taxon>
        <taxon>Pseudomonadota</taxon>
        <taxon>Alphaproteobacteria</taxon>
        <taxon>Hyphomicrobiales</taxon>
        <taxon>Bartonellaceae</taxon>
        <taxon>Bartonella</taxon>
    </lineage>
</organism>
<dbReference type="InterPro" id="IPR021862">
    <property type="entry name" value="DUF3472"/>
</dbReference>
<comment type="caution">
    <text evidence="1">The sequence shown here is derived from an EMBL/GenBank/DDBJ whole genome shotgun (WGS) entry which is preliminary data.</text>
</comment>
<gene>
    <name evidence="1" type="ORF">ABID23_001431</name>
</gene>
<protein>
    <submittedName>
        <fullName evidence="1">Uncharacterized protein</fullName>
    </submittedName>
</protein>